<dbReference type="InterPro" id="IPR014044">
    <property type="entry name" value="CAP_dom"/>
</dbReference>
<feature type="signal peptide" evidence="3">
    <location>
        <begin position="1"/>
        <end position="23"/>
    </location>
</feature>
<feature type="region of interest" description="Disordered" evidence="1">
    <location>
        <begin position="190"/>
        <end position="212"/>
    </location>
</feature>
<evidence type="ECO:0000256" key="3">
    <source>
        <dbReference type="SAM" id="SignalP"/>
    </source>
</evidence>
<keyword evidence="2" id="KW-0472">Membrane</keyword>
<feature type="chain" id="PRO_5019022314" description="SCP domain-containing protein" evidence="3">
    <location>
        <begin position="24"/>
        <end position="355"/>
    </location>
</feature>
<dbReference type="EMBL" id="SDMP01000010">
    <property type="protein sequence ID" value="RYR35842.1"/>
    <property type="molecule type" value="Genomic_DNA"/>
</dbReference>
<dbReference type="Gene3D" id="3.40.33.10">
    <property type="entry name" value="CAP"/>
    <property type="match status" value="1"/>
</dbReference>
<dbReference type="STRING" id="3818.A0A445BAY8"/>
<sequence>MKRLLKISLMVTSFISIIPWCLSSQNFAMDYLKGHNAARAKVGVKPLKWDKELESLAHEFVNEHIADCYGMSIPHHFGSNYGQNIVHNPNRVSAASAVATWVAQKQKYEPKSNKCIDGNPASCHCYVQVVWGASTYLGCARGDCDNDEGTLITCYYDPSGTFPAQRPYSVGIESVPGVYFDLKSFLKSSAPGRGRRHWGSQGREETRATAASQPRRLCLVASSPPPRHLRLAASASPLPPRRFRLAVSSASLSASASCFYFLAFCFCFLVWCCLVFLVVVVVLVLVLVLVLVVVMVVVLLSVSTSWFDVVWCCLVLLLLFGVLGGGGGGGSDGGVGGGCGGSVGVGGGGGGRGCT</sequence>
<gene>
    <name evidence="5" type="ORF">Ahy_A10g050947</name>
</gene>
<feature type="transmembrane region" description="Helical" evidence="2">
    <location>
        <begin position="245"/>
        <end position="269"/>
    </location>
</feature>
<keyword evidence="6" id="KW-1185">Reference proteome</keyword>
<feature type="transmembrane region" description="Helical" evidence="2">
    <location>
        <begin position="306"/>
        <end position="323"/>
    </location>
</feature>
<evidence type="ECO:0000313" key="5">
    <source>
        <dbReference type="EMBL" id="RYR35842.1"/>
    </source>
</evidence>
<keyword evidence="3" id="KW-0732">Signal</keyword>
<dbReference type="Pfam" id="PF00188">
    <property type="entry name" value="CAP"/>
    <property type="match status" value="1"/>
</dbReference>
<accession>A0A445BAY8</accession>
<dbReference type="Proteomes" id="UP000289738">
    <property type="component" value="Chromosome A10"/>
</dbReference>
<reference evidence="5 6" key="1">
    <citation type="submission" date="2019-01" db="EMBL/GenBank/DDBJ databases">
        <title>Sequencing of cultivated peanut Arachis hypogaea provides insights into genome evolution and oil improvement.</title>
        <authorList>
            <person name="Chen X."/>
        </authorList>
    </citation>
    <scope>NUCLEOTIDE SEQUENCE [LARGE SCALE GENOMIC DNA]</scope>
    <source>
        <strain evidence="6">cv. Fuhuasheng</strain>
        <tissue evidence="5">Leaves</tissue>
    </source>
</reference>
<evidence type="ECO:0000256" key="2">
    <source>
        <dbReference type="SAM" id="Phobius"/>
    </source>
</evidence>
<keyword evidence="2" id="KW-1133">Transmembrane helix</keyword>
<dbReference type="InterPro" id="IPR001283">
    <property type="entry name" value="CRISP-related"/>
</dbReference>
<keyword evidence="2" id="KW-0812">Transmembrane</keyword>
<organism evidence="5 6">
    <name type="scientific">Arachis hypogaea</name>
    <name type="common">Peanut</name>
    <dbReference type="NCBI Taxonomy" id="3818"/>
    <lineage>
        <taxon>Eukaryota</taxon>
        <taxon>Viridiplantae</taxon>
        <taxon>Streptophyta</taxon>
        <taxon>Embryophyta</taxon>
        <taxon>Tracheophyta</taxon>
        <taxon>Spermatophyta</taxon>
        <taxon>Magnoliopsida</taxon>
        <taxon>eudicotyledons</taxon>
        <taxon>Gunneridae</taxon>
        <taxon>Pentapetalae</taxon>
        <taxon>rosids</taxon>
        <taxon>fabids</taxon>
        <taxon>Fabales</taxon>
        <taxon>Fabaceae</taxon>
        <taxon>Papilionoideae</taxon>
        <taxon>50 kb inversion clade</taxon>
        <taxon>dalbergioids sensu lato</taxon>
        <taxon>Dalbergieae</taxon>
        <taxon>Pterocarpus clade</taxon>
        <taxon>Arachis</taxon>
    </lineage>
</organism>
<evidence type="ECO:0000313" key="6">
    <source>
        <dbReference type="Proteomes" id="UP000289738"/>
    </source>
</evidence>
<feature type="transmembrane region" description="Helical" evidence="2">
    <location>
        <begin position="276"/>
        <end position="300"/>
    </location>
</feature>
<evidence type="ECO:0000256" key="1">
    <source>
        <dbReference type="SAM" id="MobiDB-lite"/>
    </source>
</evidence>
<dbReference type="AlphaFoldDB" id="A0A445BAY8"/>
<dbReference type="FunFam" id="3.40.33.10:FF:000004">
    <property type="entry name" value="CAP, cysteine-rich secretory protein, antigen 5"/>
    <property type="match status" value="1"/>
</dbReference>
<evidence type="ECO:0000259" key="4">
    <source>
        <dbReference type="SMART" id="SM00198"/>
    </source>
</evidence>
<dbReference type="SMART" id="SM00198">
    <property type="entry name" value="SCP"/>
    <property type="match status" value="1"/>
</dbReference>
<name>A0A445BAY8_ARAHY</name>
<feature type="domain" description="SCP" evidence="4">
    <location>
        <begin position="26"/>
        <end position="164"/>
    </location>
</feature>
<dbReference type="InterPro" id="IPR035940">
    <property type="entry name" value="CAP_sf"/>
</dbReference>
<dbReference type="PANTHER" id="PTHR10334">
    <property type="entry name" value="CYSTEINE-RICH SECRETORY PROTEIN-RELATED"/>
    <property type="match status" value="1"/>
</dbReference>
<protein>
    <recommendedName>
        <fullName evidence="4">SCP domain-containing protein</fullName>
    </recommendedName>
</protein>
<dbReference type="SUPFAM" id="SSF55797">
    <property type="entry name" value="PR-1-like"/>
    <property type="match status" value="1"/>
</dbReference>
<proteinExistence type="predicted"/>
<dbReference type="PRINTS" id="PR00837">
    <property type="entry name" value="V5TPXLIKE"/>
</dbReference>
<comment type="caution">
    <text evidence="5">The sequence shown here is derived from an EMBL/GenBank/DDBJ whole genome shotgun (WGS) entry which is preliminary data.</text>
</comment>